<dbReference type="Gene3D" id="1.20.1260.10">
    <property type="match status" value="1"/>
</dbReference>
<evidence type="ECO:0000259" key="2">
    <source>
        <dbReference type="Pfam" id="PF09537"/>
    </source>
</evidence>
<dbReference type="PIRSF" id="PIRSF029477">
    <property type="entry name" value="UCP029477"/>
    <property type="match status" value="1"/>
</dbReference>
<feature type="domain" description="DUF2383" evidence="2">
    <location>
        <begin position="7"/>
        <end position="117"/>
    </location>
</feature>
<accession>A0A2T5JAZ9</accession>
<proteinExistence type="predicted"/>
<evidence type="ECO:0000313" key="4">
    <source>
        <dbReference type="Proteomes" id="UP000244168"/>
    </source>
</evidence>
<feature type="coiled-coil region" evidence="1">
    <location>
        <begin position="8"/>
        <end position="49"/>
    </location>
</feature>
<comment type="caution">
    <text evidence="3">The sequence shown here is derived from an EMBL/GenBank/DDBJ whole genome shotgun (WGS) entry which is preliminary data.</text>
</comment>
<dbReference type="EMBL" id="QAOQ01000003">
    <property type="protein sequence ID" value="PTQ98034.1"/>
    <property type="molecule type" value="Genomic_DNA"/>
</dbReference>
<dbReference type="OrthoDB" id="282393at2"/>
<reference evidence="3 4" key="1">
    <citation type="submission" date="2018-04" db="EMBL/GenBank/DDBJ databases">
        <title>Genomic Encyclopedia of Archaeal and Bacterial Type Strains, Phase II (KMG-II): from individual species to whole genera.</title>
        <authorList>
            <person name="Goeker M."/>
        </authorList>
    </citation>
    <scope>NUCLEOTIDE SEQUENCE [LARGE SCALE GENOMIC DNA]</scope>
    <source>
        <strain evidence="3 4">DSM 26809</strain>
    </source>
</reference>
<dbReference type="AlphaFoldDB" id="A0A2T5JAZ9"/>
<dbReference type="RefSeq" id="WP_107828224.1">
    <property type="nucleotide sequence ID" value="NZ_CP160205.1"/>
</dbReference>
<dbReference type="InterPro" id="IPR016920">
    <property type="entry name" value="UCP029477"/>
</dbReference>
<dbReference type="InterPro" id="IPR019052">
    <property type="entry name" value="DUF2383"/>
</dbReference>
<evidence type="ECO:0000313" key="3">
    <source>
        <dbReference type="EMBL" id="PTQ98034.1"/>
    </source>
</evidence>
<name>A0A2T5JAZ9_9SPHI</name>
<gene>
    <name evidence="3" type="ORF">C8P68_103193</name>
</gene>
<dbReference type="InterPro" id="IPR011971">
    <property type="entry name" value="CHP02284"/>
</dbReference>
<protein>
    <submittedName>
        <fullName evidence="3">Uncharacterized protein (TIGR02284 family)</fullName>
    </submittedName>
</protein>
<dbReference type="Pfam" id="PF09537">
    <property type="entry name" value="DUF2383"/>
    <property type="match status" value="1"/>
</dbReference>
<keyword evidence="1" id="KW-0175">Coiled coil</keyword>
<dbReference type="NCBIfam" id="TIGR02284">
    <property type="entry name" value="PA2169 family four-helix-bundle protein"/>
    <property type="match status" value="1"/>
</dbReference>
<sequence>METTTVTIEDLNDLIQIHNDRIVGYERALKDLKNEHAELHREFINMIKESHQSKMELATEVAALGGEIETGTTMSGKIHRAWIRMMDMFSHKTAKSVLEHCEFGEDAMLKAYDTALDDEALPSYIREIVSRQQTAMRAAYNRIKALRDAEREQS</sequence>
<evidence type="ECO:0000256" key="1">
    <source>
        <dbReference type="SAM" id="Coils"/>
    </source>
</evidence>
<dbReference type="Proteomes" id="UP000244168">
    <property type="component" value="Unassembled WGS sequence"/>
</dbReference>
<dbReference type="InterPro" id="IPR012347">
    <property type="entry name" value="Ferritin-like"/>
</dbReference>
<organism evidence="3 4">
    <name type="scientific">Mucilaginibacter yixingensis</name>
    <dbReference type="NCBI Taxonomy" id="1295612"/>
    <lineage>
        <taxon>Bacteria</taxon>
        <taxon>Pseudomonadati</taxon>
        <taxon>Bacteroidota</taxon>
        <taxon>Sphingobacteriia</taxon>
        <taxon>Sphingobacteriales</taxon>
        <taxon>Sphingobacteriaceae</taxon>
        <taxon>Mucilaginibacter</taxon>
    </lineage>
</organism>
<keyword evidence="4" id="KW-1185">Reference proteome</keyword>